<comment type="caution">
    <text evidence="1">The sequence shown here is derived from an EMBL/GenBank/DDBJ whole genome shotgun (WGS) entry which is preliminary data.</text>
</comment>
<dbReference type="Proteomes" id="UP000005839">
    <property type="component" value="Unassembled WGS sequence"/>
</dbReference>
<sequence length="61" mass="7028">MKRLYRYTVFSATATRFSASEWDIEIEHDEDSVTLFEPDDPKALMPFLENSLSTLAIMEPA</sequence>
<gene>
    <name evidence="1" type="ORF">KT99_01459</name>
</gene>
<reference evidence="1 2" key="1">
    <citation type="submission" date="2007-10" db="EMBL/GenBank/DDBJ databases">
        <authorList>
            <person name="Yayanos A."/>
            <person name="Ferriera S."/>
            <person name="Johnson J."/>
            <person name="Kravitz S."/>
            <person name="Halpern A."/>
            <person name="Remington K."/>
            <person name="Beeson K."/>
            <person name="Tran B."/>
            <person name="Rogers Y.-H."/>
            <person name="Friedman R."/>
            <person name="Venter J.C."/>
        </authorList>
    </citation>
    <scope>NUCLEOTIDE SEQUENCE [LARGE SCALE GENOMIC DNA]</scope>
    <source>
        <strain evidence="1 2">KT99</strain>
    </source>
</reference>
<evidence type="ECO:0000313" key="1">
    <source>
        <dbReference type="EMBL" id="EDP99843.1"/>
    </source>
</evidence>
<keyword evidence="2" id="KW-1185">Reference proteome</keyword>
<dbReference type="EMBL" id="ABIC01000030">
    <property type="protein sequence ID" value="EDP99843.1"/>
    <property type="molecule type" value="Genomic_DNA"/>
</dbReference>
<accession>A9DFR0</accession>
<dbReference type="AlphaFoldDB" id="A9DFR0"/>
<organism evidence="1 2">
    <name type="scientific">Shewanella benthica KT99</name>
    <dbReference type="NCBI Taxonomy" id="314608"/>
    <lineage>
        <taxon>Bacteria</taxon>
        <taxon>Pseudomonadati</taxon>
        <taxon>Pseudomonadota</taxon>
        <taxon>Gammaproteobacteria</taxon>
        <taxon>Alteromonadales</taxon>
        <taxon>Shewanellaceae</taxon>
        <taxon>Shewanella</taxon>
    </lineage>
</organism>
<name>A9DFR0_9GAMM</name>
<evidence type="ECO:0000313" key="2">
    <source>
        <dbReference type="Proteomes" id="UP000005839"/>
    </source>
</evidence>
<protein>
    <submittedName>
        <fullName evidence="1">Uncharacterized protein</fullName>
    </submittedName>
</protein>
<proteinExistence type="predicted"/>